<comment type="caution">
    <text evidence="3">The sequence shown here is derived from an EMBL/GenBank/DDBJ whole genome shotgun (WGS) entry which is preliminary data.</text>
</comment>
<feature type="transmembrane region" description="Helical" evidence="1">
    <location>
        <begin position="386"/>
        <end position="405"/>
    </location>
</feature>
<keyword evidence="1" id="KW-0812">Transmembrane</keyword>
<dbReference type="Gene3D" id="3.30.70.270">
    <property type="match status" value="1"/>
</dbReference>
<dbReference type="InterPro" id="IPR029787">
    <property type="entry name" value="Nucleotide_cyclase"/>
</dbReference>
<dbReference type="PANTHER" id="PTHR45138">
    <property type="entry name" value="REGULATORY COMPONENTS OF SENSORY TRANSDUCTION SYSTEM"/>
    <property type="match status" value="1"/>
</dbReference>
<evidence type="ECO:0000256" key="1">
    <source>
        <dbReference type="SAM" id="Phobius"/>
    </source>
</evidence>
<dbReference type="CDD" id="cd18773">
    <property type="entry name" value="PDC1_HK_sensor"/>
    <property type="match status" value="1"/>
</dbReference>
<accession>A0ABS5PR00</accession>
<reference evidence="3 4" key="1">
    <citation type="submission" date="2021-05" db="EMBL/GenBank/DDBJ databases">
        <title>Fusibacter ferrireducens sp. nov., an anaerobic, sulfur- and Fe-reducing bacterium isolated from the mangrove sediment.</title>
        <authorList>
            <person name="Qiu D."/>
        </authorList>
    </citation>
    <scope>NUCLEOTIDE SEQUENCE [LARGE SCALE GENOMIC DNA]</scope>
    <source>
        <strain evidence="3 4">DSM 12116</strain>
    </source>
</reference>
<feature type="transmembrane region" description="Helical" evidence="1">
    <location>
        <begin position="20"/>
        <end position="46"/>
    </location>
</feature>
<evidence type="ECO:0000313" key="3">
    <source>
        <dbReference type="EMBL" id="MBS7527332.1"/>
    </source>
</evidence>
<dbReference type="NCBIfam" id="TIGR00254">
    <property type="entry name" value="GGDEF"/>
    <property type="match status" value="1"/>
</dbReference>
<evidence type="ECO:0000259" key="2">
    <source>
        <dbReference type="PROSITE" id="PS50887"/>
    </source>
</evidence>
<protein>
    <submittedName>
        <fullName evidence="3">Sensor domain-containing diguanylate cyclase</fullName>
    </submittedName>
</protein>
<dbReference type="Proteomes" id="UP000746471">
    <property type="component" value="Unassembled WGS sequence"/>
</dbReference>
<sequence length="647" mass="73175">MMRKPAANPTTIKDLIKNQFIRSTLLLVIVLEVITFLSFAILIISVESQTATQLRNRIEANLKLNAMSNANYVTEKSNDITVLTQMIQRQFVDFFILFDQLPIEPNASLLMEHANGAFYSDGDDTSSSLYYAKTGALREGALEKALKSRYMDPYFKLAVQDYPILDQIYFNAWDGMTRIYPSIDELPILLGSDMKISNYNFYYLADDLHNPSRDIVWTDVYLDPAGQGWMISCIAPVYDGDFLQGVVGLDITIENLIKDLINVETTLNSAVVLTNESGLIIAMNEEAEALLTISELKEHAYKEVVTETITKSDDFMIDQHGDDAFKEDIQALIDNGNDTANLSMKDKTFYVTSNVIGNTDWRLIVFSDQDEILKPVHDIERTINKVFGLIIIFMVVLNLIILRMITDQSQSLAQAVSTPLNRLKENIQKFGNGRMAVQAFDNTGIEEIDVLNFEFYLMSQMLNERTKKLIQSEIQNREQHIQMENYLKEALTDELTGLMNRRGIEDMLDDALSSDVDLPQLTIIIIDIDHFKSVNDQFGHLIGDEVLIAFTELIQANLKEEMTAARWGGEEFMIICKNGDINEVADYAEALRKTIETHHFVTNEVITASFGVATVQDVNDGKRPLIQRADQALYKAKSNGRNCVCKG</sequence>
<keyword evidence="1" id="KW-1133">Transmembrane helix</keyword>
<dbReference type="CDD" id="cd01949">
    <property type="entry name" value="GGDEF"/>
    <property type="match status" value="1"/>
</dbReference>
<dbReference type="RefSeq" id="WP_213237193.1">
    <property type="nucleotide sequence ID" value="NZ_JAHBCL010000019.1"/>
</dbReference>
<gene>
    <name evidence="3" type="ORF">KHM83_11630</name>
</gene>
<dbReference type="SUPFAM" id="SSF55073">
    <property type="entry name" value="Nucleotide cyclase"/>
    <property type="match status" value="1"/>
</dbReference>
<dbReference type="InterPro" id="IPR000160">
    <property type="entry name" value="GGDEF_dom"/>
</dbReference>
<feature type="domain" description="GGDEF" evidence="2">
    <location>
        <begin position="519"/>
        <end position="647"/>
    </location>
</feature>
<dbReference type="SMART" id="SM00267">
    <property type="entry name" value="GGDEF"/>
    <property type="match status" value="1"/>
</dbReference>
<dbReference type="InterPro" id="IPR050469">
    <property type="entry name" value="Diguanylate_Cyclase"/>
</dbReference>
<name>A0ABS5PR00_9FIRM</name>
<dbReference type="InterPro" id="IPR043128">
    <property type="entry name" value="Rev_trsase/Diguanyl_cyclase"/>
</dbReference>
<dbReference type="PROSITE" id="PS50887">
    <property type="entry name" value="GGDEF"/>
    <property type="match status" value="1"/>
</dbReference>
<dbReference type="Pfam" id="PF00990">
    <property type="entry name" value="GGDEF"/>
    <property type="match status" value="1"/>
</dbReference>
<keyword evidence="4" id="KW-1185">Reference proteome</keyword>
<dbReference type="Gene3D" id="3.30.450.20">
    <property type="entry name" value="PAS domain"/>
    <property type="match status" value="2"/>
</dbReference>
<dbReference type="EMBL" id="JAHBCL010000019">
    <property type="protein sequence ID" value="MBS7527332.1"/>
    <property type="molecule type" value="Genomic_DNA"/>
</dbReference>
<proteinExistence type="predicted"/>
<evidence type="ECO:0000313" key="4">
    <source>
        <dbReference type="Proteomes" id="UP000746471"/>
    </source>
</evidence>
<dbReference type="PANTHER" id="PTHR45138:SF9">
    <property type="entry name" value="DIGUANYLATE CYCLASE DGCM-RELATED"/>
    <property type="match status" value="1"/>
</dbReference>
<organism evidence="3 4">
    <name type="scientific">Fusibacter paucivorans</name>
    <dbReference type="NCBI Taxonomy" id="76009"/>
    <lineage>
        <taxon>Bacteria</taxon>
        <taxon>Bacillati</taxon>
        <taxon>Bacillota</taxon>
        <taxon>Clostridia</taxon>
        <taxon>Eubacteriales</taxon>
        <taxon>Eubacteriales Family XII. Incertae Sedis</taxon>
        <taxon>Fusibacter</taxon>
    </lineage>
</organism>
<keyword evidence="1" id="KW-0472">Membrane</keyword>